<protein>
    <submittedName>
        <fullName evidence="3">SRPBCC family protein</fullName>
    </submittedName>
</protein>
<dbReference type="SUPFAM" id="SSF55961">
    <property type="entry name" value="Bet v1-like"/>
    <property type="match status" value="1"/>
</dbReference>
<evidence type="ECO:0000256" key="1">
    <source>
        <dbReference type="ARBA" id="ARBA00006817"/>
    </source>
</evidence>
<keyword evidence="4" id="KW-1185">Reference proteome</keyword>
<evidence type="ECO:0000313" key="4">
    <source>
        <dbReference type="Proteomes" id="UP001596492"/>
    </source>
</evidence>
<reference evidence="4" key="1">
    <citation type="journal article" date="2019" name="Int. J. Syst. Evol. Microbiol.">
        <title>The Global Catalogue of Microorganisms (GCM) 10K type strain sequencing project: providing services to taxonomists for standard genome sequencing and annotation.</title>
        <authorList>
            <consortium name="The Broad Institute Genomics Platform"/>
            <consortium name="The Broad Institute Genome Sequencing Center for Infectious Disease"/>
            <person name="Wu L."/>
            <person name="Ma J."/>
        </authorList>
    </citation>
    <scope>NUCLEOTIDE SEQUENCE [LARGE SCALE GENOMIC DNA]</scope>
    <source>
        <strain evidence="4">CCUG 51308</strain>
    </source>
</reference>
<organism evidence="3 4">
    <name type="scientific">Hirschia litorea</name>
    <dbReference type="NCBI Taxonomy" id="1199156"/>
    <lineage>
        <taxon>Bacteria</taxon>
        <taxon>Pseudomonadati</taxon>
        <taxon>Pseudomonadota</taxon>
        <taxon>Alphaproteobacteria</taxon>
        <taxon>Hyphomonadales</taxon>
        <taxon>Hyphomonadaceae</taxon>
        <taxon>Hirschia</taxon>
    </lineage>
</organism>
<gene>
    <name evidence="3" type="ORF">ACFQS8_10865</name>
</gene>
<dbReference type="RefSeq" id="WP_382167358.1">
    <property type="nucleotide sequence ID" value="NZ_JBHTBR010000005.1"/>
</dbReference>
<dbReference type="EMBL" id="JBHTBR010000005">
    <property type="protein sequence ID" value="MFC7292118.1"/>
    <property type="molecule type" value="Genomic_DNA"/>
</dbReference>
<dbReference type="Pfam" id="PF08327">
    <property type="entry name" value="AHSA1"/>
    <property type="match status" value="1"/>
</dbReference>
<feature type="domain" description="Activator of Hsp90 ATPase homologue 1/2-like C-terminal" evidence="2">
    <location>
        <begin position="16"/>
        <end position="151"/>
    </location>
</feature>
<evidence type="ECO:0000313" key="3">
    <source>
        <dbReference type="EMBL" id="MFC7292118.1"/>
    </source>
</evidence>
<dbReference type="Proteomes" id="UP001596492">
    <property type="component" value="Unassembled WGS sequence"/>
</dbReference>
<dbReference type="InterPro" id="IPR023393">
    <property type="entry name" value="START-like_dom_sf"/>
</dbReference>
<dbReference type="Gene3D" id="3.30.530.20">
    <property type="match status" value="1"/>
</dbReference>
<comment type="similarity">
    <text evidence="1">Belongs to the AHA1 family.</text>
</comment>
<sequence>MNVPSKYVLSITRTIKAPRPIVWRCWTEPELLKQWFCPKPWSVPEADIDVKAGGRMNIVMAGPNGERMENIGSYLEVAPLQRLVFTDAYSEGFMPRPTSFMTGIVELSDDGQDQTKMIWSARHSNEDDVKKHLEMGFEAGWNAAADQLNTLAQSPDFHNQ</sequence>
<comment type="caution">
    <text evidence="3">The sequence shown here is derived from an EMBL/GenBank/DDBJ whole genome shotgun (WGS) entry which is preliminary data.</text>
</comment>
<dbReference type="CDD" id="cd08896">
    <property type="entry name" value="SRPBCC_CalC_Aha1-like_3"/>
    <property type="match status" value="1"/>
</dbReference>
<proteinExistence type="inferred from homology"/>
<evidence type="ECO:0000259" key="2">
    <source>
        <dbReference type="Pfam" id="PF08327"/>
    </source>
</evidence>
<dbReference type="InterPro" id="IPR013538">
    <property type="entry name" value="ASHA1/2-like_C"/>
</dbReference>
<accession>A0ABW2ILU1</accession>
<name>A0ABW2ILU1_9PROT</name>